<name>A0A9P5N552_9AGAM</name>
<comment type="caution">
    <text evidence="1">The sequence shown here is derived from an EMBL/GenBank/DDBJ whole genome shotgun (WGS) entry which is preliminary data.</text>
</comment>
<evidence type="ECO:0000313" key="1">
    <source>
        <dbReference type="EMBL" id="KAF8486880.1"/>
    </source>
</evidence>
<accession>A0A9P5N552</accession>
<sequence>MANLIRSAKSGSDWSVNELLAYRITISSLSPDQFFRFEADPSLDHMDPALFTAPPGASDIQLSENTAEYLSYLDIARVPTEGGFIDDFARETLRLLHYSNRNIILSTRYIIPLTICGETNRTAQTDMCLLHRSTLILLVYKTLSDRTDAEPQVVADAIAAFQFNNRKRESWGLVPLKSMTIPCITMSGTRPTFYLVPVSQALSTAVATGQNPPTETNVSKCVTALKHITGPHRYRASEGMEDTEYRKLALRRFLAFKMEALFHWVNIMHDVEV</sequence>
<dbReference type="AlphaFoldDB" id="A0A9P5N552"/>
<reference evidence="1" key="2">
    <citation type="journal article" date="2020" name="Nat. Commun.">
        <title>Large-scale genome sequencing of mycorrhizal fungi provides insights into the early evolution of symbiotic traits.</title>
        <authorList>
            <person name="Miyauchi S."/>
            <person name="Kiss E."/>
            <person name="Kuo A."/>
            <person name="Drula E."/>
            <person name="Kohler A."/>
            <person name="Sanchez-Garcia M."/>
            <person name="Morin E."/>
            <person name="Andreopoulos B."/>
            <person name="Barry K.W."/>
            <person name="Bonito G."/>
            <person name="Buee M."/>
            <person name="Carver A."/>
            <person name="Chen C."/>
            <person name="Cichocki N."/>
            <person name="Clum A."/>
            <person name="Culley D."/>
            <person name="Crous P.W."/>
            <person name="Fauchery L."/>
            <person name="Girlanda M."/>
            <person name="Hayes R.D."/>
            <person name="Keri Z."/>
            <person name="LaButti K."/>
            <person name="Lipzen A."/>
            <person name="Lombard V."/>
            <person name="Magnuson J."/>
            <person name="Maillard F."/>
            <person name="Murat C."/>
            <person name="Nolan M."/>
            <person name="Ohm R.A."/>
            <person name="Pangilinan J."/>
            <person name="Pereira M.F."/>
            <person name="Perotto S."/>
            <person name="Peter M."/>
            <person name="Pfister S."/>
            <person name="Riley R."/>
            <person name="Sitrit Y."/>
            <person name="Stielow J.B."/>
            <person name="Szollosi G."/>
            <person name="Zifcakova L."/>
            <person name="Stursova M."/>
            <person name="Spatafora J.W."/>
            <person name="Tedersoo L."/>
            <person name="Vaario L.M."/>
            <person name="Yamada A."/>
            <person name="Yan M."/>
            <person name="Wang P."/>
            <person name="Xu J."/>
            <person name="Bruns T."/>
            <person name="Baldrian P."/>
            <person name="Vilgalys R."/>
            <person name="Dunand C."/>
            <person name="Henrissat B."/>
            <person name="Grigoriev I.V."/>
            <person name="Hibbett D."/>
            <person name="Nagy L.G."/>
            <person name="Martin F.M."/>
        </authorList>
    </citation>
    <scope>NUCLEOTIDE SEQUENCE</scope>
    <source>
        <strain evidence="1">Prilba</strain>
    </source>
</reference>
<gene>
    <name evidence="1" type="ORF">DFH94DRAFT_5043</name>
</gene>
<dbReference type="OrthoDB" id="3253976at2759"/>
<reference evidence="1" key="1">
    <citation type="submission" date="2019-10" db="EMBL/GenBank/DDBJ databases">
        <authorList>
            <consortium name="DOE Joint Genome Institute"/>
            <person name="Kuo A."/>
            <person name="Miyauchi S."/>
            <person name="Kiss E."/>
            <person name="Drula E."/>
            <person name="Kohler A."/>
            <person name="Sanchez-Garcia M."/>
            <person name="Andreopoulos B."/>
            <person name="Barry K.W."/>
            <person name="Bonito G."/>
            <person name="Buee M."/>
            <person name="Carver A."/>
            <person name="Chen C."/>
            <person name="Cichocki N."/>
            <person name="Clum A."/>
            <person name="Culley D."/>
            <person name="Crous P.W."/>
            <person name="Fauchery L."/>
            <person name="Girlanda M."/>
            <person name="Hayes R."/>
            <person name="Keri Z."/>
            <person name="LaButti K."/>
            <person name="Lipzen A."/>
            <person name="Lombard V."/>
            <person name="Magnuson J."/>
            <person name="Maillard F."/>
            <person name="Morin E."/>
            <person name="Murat C."/>
            <person name="Nolan M."/>
            <person name="Ohm R."/>
            <person name="Pangilinan J."/>
            <person name="Pereira M."/>
            <person name="Perotto S."/>
            <person name="Peter M."/>
            <person name="Riley R."/>
            <person name="Sitrit Y."/>
            <person name="Stielow B."/>
            <person name="Szollosi G."/>
            <person name="Zifcakova L."/>
            <person name="Stursova M."/>
            <person name="Spatafora J.W."/>
            <person name="Tedersoo L."/>
            <person name="Vaario L.-M."/>
            <person name="Yamada A."/>
            <person name="Yan M."/>
            <person name="Wang P."/>
            <person name="Xu J."/>
            <person name="Bruns T."/>
            <person name="Baldrian P."/>
            <person name="Vilgalys R."/>
            <person name="Henrissat B."/>
            <person name="Grigoriev I.V."/>
            <person name="Hibbett D."/>
            <person name="Nagy L.G."/>
            <person name="Martin F.M."/>
        </authorList>
    </citation>
    <scope>NUCLEOTIDE SEQUENCE</scope>
    <source>
        <strain evidence="1">Prilba</strain>
    </source>
</reference>
<evidence type="ECO:0000313" key="2">
    <source>
        <dbReference type="Proteomes" id="UP000759537"/>
    </source>
</evidence>
<dbReference type="Proteomes" id="UP000759537">
    <property type="component" value="Unassembled WGS sequence"/>
</dbReference>
<organism evidence="1 2">
    <name type="scientific">Russula ochroleuca</name>
    <dbReference type="NCBI Taxonomy" id="152965"/>
    <lineage>
        <taxon>Eukaryota</taxon>
        <taxon>Fungi</taxon>
        <taxon>Dikarya</taxon>
        <taxon>Basidiomycota</taxon>
        <taxon>Agaricomycotina</taxon>
        <taxon>Agaricomycetes</taxon>
        <taxon>Russulales</taxon>
        <taxon>Russulaceae</taxon>
        <taxon>Russula</taxon>
    </lineage>
</organism>
<protein>
    <submittedName>
        <fullName evidence="1">Uncharacterized protein</fullName>
    </submittedName>
</protein>
<dbReference type="EMBL" id="WHVB01000001">
    <property type="protein sequence ID" value="KAF8486880.1"/>
    <property type="molecule type" value="Genomic_DNA"/>
</dbReference>
<keyword evidence="2" id="KW-1185">Reference proteome</keyword>
<proteinExistence type="predicted"/>